<comment type="cofactor">
    <cofactor evidence="1">
        <name>heme</name>
        <dbReference type="ChEBI" id="CHEBI:30413"/>
    </cofactor>
</comment>
<dbReference type="SUPFAM" id="SSF48264">
    <property type="entry name" value="Cytochrome P450"/>
    <property type="match status" value="1"/>
</dbReference>
<evidence type="ECO:0000313" key="13">
    <source>
        <dbReference type="EMBL" id="OTG28310.1"/>
    </source>
</evidence>
<dbReference type="EMBL" id="MNCJ02000319">
    <property type="protein sequence ID" value="KAF5809302.1"/>
    <property type="molecule type" value="Genomic_DNA"/>
</dbReference>
<dbReference type="STRING" id="4232.A0A251UY70"/>
<evidence type="ECO:0000256" key="6">
    <source>
        <dbReference type="ARBA" id="ARBA00022723"/>
    </source>
</evidence>
<reference evidence="12" key="3">
    <citation type="submission" date="2020-06" db="EMBL/GenBank/DDBJ databases">
        <title>Helianthus annuus Genome sequencing and assembly Release 2.</title>
        <authorList>
            <person name="Gouzy J."/>
            <person name="Langlade N."/>
            <person name="Munos S."/>
        </authorList>
    </citation>
    <scope>NUCLEOTIDE SEQUENCE</scope>
    <source>
        <tissue evidence="12">Leaves</tissue>
    </source>
</reference>
<dbReference type="GO" id="GO:0016020">
    <property type="term" value="C:membrane"/>
    <property type="evidence" value="ECO:0007669"/>
    <property type="project" value="UniProtKB-SubCell"/>
</dbReference>
<evidence type="ECO:0000256" key="4">
    <source>
        <dbReference type="ARBA" id="ARBA00022617"/>
    </source>
</evidence>
<keyword evidence="4" id="KW-0349">Heme</keyword>
<evidence type="ECO:0000256" key="10">
    <source>
        <dbReference type="ARBA" id="ARBA00023033"/>
    </source>
</evidence>
<protein>
    <submittedName>
        <fullName evidence="12">Angelicin synthase</fullName>
        <ecNumber evidence="12">1.14.14.148</ecNumber>
    </submittedName>
    <submittedName>
        <fullName evidence="13">Putative cytochrome P450</fullName>
    </submittedName>
</protein>
<dbReference type="Proteomes" id="UP000215914">
    <property type="component" value="Chromosome 4"/>
</dbReference>
<gene>
    <name evidence="13" type="ORF">HannXRQ_Chr04g0109801</name>
    <name evidence="12" type="ORF">HanXRQr2_Chr04g0155551</name>
</gene>
<dbReference type="EMBL" id="CM007893">
    <property type="protein sequence ID" value="OTG28310.1"/>
    <property type="molecule type" value="Genomic_DNA"/>
</dbReference>
<evidence type="ECO:0000256" key="3">
    <source>
        <dbReference type="ARBA" id="ARBA00010617"/>
    </source>
</evidence>
<evidence type="ECO:0000256" key="5">
    <source>
        <dbReference type="ARBA" id="ARBA00022692"/>
    </source>
</evidence>
<dbReference type="PANTHER" id="PTHR47955:SF22">
    <property type="entry name" value="CYTOCHROME P450 83B1-LIKE"/>
    <property type="match status" value="1"/>
</dbReference>
<keyword evidence="11" id="KW-0472">Membrane</keyword>
<dbReference type="GO" id="GO:0102995">
    <property type="term" value="F:angelicin synthase activity"/>
    <property type="evidence" value="ECO:0007669"/>
    <property type="project" value="UniProtKB-EC"/>
</dbReference>
<evidence type="ECO:0000256" key="2">
    <source>
        <dbReference type="ARBA" id="ARBA00004167"/>
    </source>
</evidence>
<sequence>MALFLIIPSAVLLLLLILLPITRFLSKSLPLPPGPPGLQIIGNLHQLDISDLAVYLWGLSKRYGPLMSLPLGNVQSLVVSSAEMAKEILKTHDLVFCTRPTKAFIR</sequence>
<evidence type="ECO:0000313" key="12">
    <source>
        <dbReference type="EMBL" id="KAF5809302.1"/>
    </source>
</evidence>
<dbReference type="Pfam" id="PF00067">
    <property type="entry name" value="p450"/>
    <property type="match status" value="1"/>
</dbReference>
<organism evidence="13 14">
    <name type="scientific">Helianthus annuus</name>
    <name type="common">Common sunflower</name>
    <dbReference type="NCBI Taxonomy" id="4232"/>
    <lineage>
        <taxon>Eukaryota</taxon>
        <taxon>Viridiplantae</taxon>
        <taxon>Streptophyta</taxon>
        <taxon>Embryophyta</taxon>
        <taxon>Tracheophyta</taxon>
        <taxon>Spermatophyta</taxon>
        <taxon>Magnoliopsida</taxon>
        <taxon>eudicotyledons</taxon>
        <taxon>Gunneridae</taxon>
        <taxon>Pentapetalae</taxon>
        <taxon>asterids</taxon>
        <taxon>campanulids</taxon>
        <taxon>Asterales</taxon>
        <taxon>Asteraceae</taxon>
        <taxon>Asteroideae</taxon>
        <taxon>Heliantheae alliance</taxon>
        <taxon>Heliantheae</taxon>
        <taxon>Helianthus</taxon>
    </lineage>
</organism>
<comment type="subcellular location">
    <subcellularLocation>
        <location evidence="2">Membrane</location>
        <topology evidence="2">Single-pass membrane protein</topology>
    </subcellularLocation>
</comment>
<dbReference type="InterPro" id="IPR001128">
    <property type="entry name" value="Cyt_P450"/>
</dbReference>
<keyword evidence="6" id="KW-0479">Metal-binding</keyword>
<dbReference type="AlphaFoldDB" id="A0A251UY70"/>
<keyword evidence="9" id="KW-0408">Iron</keyword>
<evidence type="ECO:0000256" key="8">
    <source>
        <dbReference type="ARBA" id="ARBA00023002"/>
    </source>
</evidence>
<keyword evidence="7" id="KW-1133">Transmembrane helix</keyword>
<reference evidence="12 14" key="1">
    <citation type="journal article" date="2017" name="Nature">
        <title>The sunflower genome provides insights into oil metabolism, flowering and Asterid evolution.</title>
        <authorList>
            <person name="Badouin H."/>
            <person name="Gouzy J."/>
            <person name="Grassa C.J."/>
            <person name="Murat F."/>
            <person name="Staton S.E."/>
            <person name="Cottret L."/>
            <person name="Lelandais-Briere C."/>
            <person name="Owens G.L."/>
            <person name="Carrere S."/>
            <person name="Mayjonade B."/>
            <person name="Legrand L."/>
            <person name="Gill N."/>
            <person name="Kane N.C."/>
            <person name="Bowers J.E."/>
            <person name="Hubner S."/>
            <person name="Bellec A."/>
            <person name="Berard A."/>
            <person name="Berges H."/>
            <person name="Blanchet N."/>
            <person name="Boniface M.C."/>
            <person name="Brunel D."/>
            <person name="Catrice O."/>
            <person name="Chaidir N."/>
            <person name="Claudel C."/>
            <person name="Donnadieu C."/>
            <person name="Faraut T."/>
            <person name="Fievet G."/>
            <person name="Helmstetter N."/>
            <person name="King M."/>
            <person name="Knapp S.J."/>
            <person name="Lai Z."/>
            <person name="Le Paslier M.C."/>
            <person name="Lippi Y."/>
            <person name="Lorenzon L."/>
            <person name="Mandel J.R."/>
            <person name="Marage G."/>
            <person name="Marchand G."/>
            <person name="Marquand E."/>
            <person name="Bret-Mestries E."/>
            <person name="Morien E."/>
            <person name="Nambeesan S."/>
            <person name="Nguyen T."/>
            <person name="Pegot-Espagnet P."/>
            <person name="Pouilly N."/>
            <person name="Raftis F."/>
            <person name="Sallet E."/>
            <person name="Schiex T."/>
            <person name="Thomas J."/>
            <person name="Vandecasteele C."/>
            <person name="Vares D."/>
            <person name="Vear F."/>
            <person name="Vautrin S."/>
            <person name="Crespi M."/>
            <person name="Mangin B."/>
            <person name="Burke J.M."/>
            <person name="Salse J."/>
            <person name="Munos S."/>
            <person name="Vincourt P."/>
            <person name="Rieseberg L.H."/>
            <person name="Langlade N.B."/>
        </authorList>
    </citation>
    <scope>NUCLEOTIDE SEQUENCE [LARGE SCALE GENOMIC DNA]</scope>
    <source>
        <strain evidence="14">cv. SF193</strain>
        <tissue evidence="12">Leaves</tissue>
    </source>
</reference>
<evidence type="ECO:0000313" key="14">
    <source>
        <dbReference type="Proteomes" id="UP000215914"/>
    </source>
</evidence>
<keyword evidence="5" id="KW-0812">Transmembrane</keyword>
<dbReference type="GO" id="GO:0020037">
    <property type="term" value="F:heme binding"/>
    <property type="evidence" value="ECO:0007669"/>
    <property type="project" value="InterPro"/>
</dbReference>
<evidence type="ECO:0000256" key="7">
    <source>
        <dbReference type="ARBA" id="ARBA00022989"/>
    </source>
</evidence>
<reference evidence="13" key="2">
    <citation type="submission" date="2017-02" db="EMBL/GenBank/DDBJ databases">
        <title>Sunflower complete genome.</title>
        <authorList>
            <person name="Langlade N."/>
            <person name="Munos S."/>
        </authorList>
    </citation>
    <scope>NUCLEOTIDE SEQUENCE [LARGE SCALE GENOMIC DNA]</scope>
    <source>
        <tissue evidence="13">Leaves</tissue>
    </source>
</reference>
<dbReference type="InParanoid" id="A0A251UY70"/>
<dbReference type="Gramene" id="mRNA:HanXRQr2_Chr04g0155551">
    <property type="protein sequence ID" value="CDS:HanXRQr2_Chr04g0155551.1"/>
    <property type="gene ID" value="HanXRQr2_Chr04g0155551"/>
</dbReference>
<dbReference type="OMA" id="ICKAFRF"/>
<keyword evidence="10" id="KW-0503">Monooxygenase</keyword>
<keyword evidence="8 12" id="KW-0560">Oxidoreductase</keyword>
<evidence type="ECO:0000256" key="11">
    <source>
        <dbReference type="ARBA" id="ARBA00023136"/>
    </source>
</evidence>
<comment type="similarity">
    <text evidence="3">Belongs to the cytochrome P450 family.</text>
</comment>
<accession>A0A251UY70</accession>
<dbReference type="PANTHER" id="PTHR47955">
    <property type="entry name" value="CYTOCHROME P450 FAMILY 71 PROTEIN"/>
    <property type="match status" value="1"/>
</dbReference>
<name>A0A251UY70_HELAN</name>
<evidence type="ECO:0000256" key="1">
    <source>
        <dbReference type="ARBA" id="ARBA00001971"/>
    </source>
</evidence>
<dbReference type="GO" id="GO:0051762">
    <property type="term" value="P:sesquiterpene biosynthetic process"/>
    <property type="evidence" value="ECO:0007669"/>
    <property type="project" value="UniProtKB-ARBA"/>
</dbReference>
<dbReference type="GO" id="GO:0005506">
    <property type="term" value="F:iron ion binding"/>
    <property type="evidence" value="ECO:0007669"/>
    <property type="project" value="InterPro"/>
</dbReference>
<proteinExistence type="inferred from homology"/>
<dbReference type="Gene3D" id="1.10.630.10">
    <property type="entry name" value="Cytochrome P450"/>
    <property type="match status" value="1"/>
</dbReference>
<dbReference type="EC" id="1.14.14.148" evidence="12"/>
<keyword evidence="14" id="KW-1185">Reference proteome</keyword>
<dbReference type="InterPro" id="IPR036396">
    <property type="entry name" value="Cyt_P450_sf"/>
</dbReference>
<evidence type="ECO:0000256" key="9">
    <source>
        <dbReference type="ARBA" id="ARBA00023004"/>
    </source>
</evidence>